<feature type="non-terminal residue" evidence="17">
    <location>
        <position position="1"/>
    </location>
</feature>
<dbReference type="InterPro" id="IPR002655">
    <property type="entry name" value="Acyl-CoA_oxidase_C"/>
</dbReference>
<keyword evidence="11" id="KW-0576">Peroxisome</keyword>
<dbReference type="PIRSF" id="PIRSF000168">
    <property type="entry name" value="Acyl-CoA_oxidase"/>
    <property type="match status" value="1"/>
</dbReference>
<evidence type="ECO:0000256" key="3">
    <source>
        <dbReference type="ARBA" id="ARBA00005189"/>
    </source>
</evidence>
<dbReference type="Pfam" id="PF02770">
    <property type="entry name" value="Acyl-CoA_dh_M"/>
    <property type="match status" value="1"/>
</dbReference>
<keyword evidence="9" id="KW-0560">Oxidoreductase</keyword>
<name>A0A8J2MKI3_COTCN</name>
<evidence type="ECO:0000256" key="11">
    <source>
        <dbReference type="ARBA" id="ARBA00023140"/>
    </source>
</evidence>
<dbReference type="PANTHER" id="PTHR10909:SF390">
    <property type="entry name" value="PEROXISOMAL ACYL-COENZYME A OXIDASE 3"/>
    <property type="match status" value="1"/>
</dbReference>
<proteinExistence type="inferred from homology"/>
<gene>
    <name evidence="17" type="ORF">HICCMSTLAB_LOCUS5774</name>
</gene>
<evidence type="ECO:0000259" key="16">
    <source>
        <dbReference type="Pfam" id="PF22924"/>
    </source>
</evidence>
<feature type="domain" description="Acyl-CoA oxidase C-alpha1" evidence="16">
    <location>
        <begin position="293"/>
        <end position="457"/>
    </location>
</feature>
<dbReference type="InterPro" id="IPR012258">
    <property type="entry name" value="Acyl-CoA_oxidase"/>
</dbReference>
<dbReference type="AlphaFoldDB" id="A0A8J2MKI3"/>
<dbReference type="EMBL" id="CAJNRD030001119">
    <property type="protein sequence ID" value="CAG5090869.1"/>
    <property type="molecule type" value="Genomic_DNA"/>
</dbReference>
<evidence type="ECO:0000256" key="6">
    <source>
        <dbReference type="ARBA" id="ARBA00022630"/>
    </source>
</evidence>
<dbReference type="Gene3D" id="1.20.140.10">
    <property type="entry name" value="Butyryl-CoA Dehydrogenase, subunit A, domain 3"/>
    <property type="match status" value="2"/>
</dbReference>
<evidence type="ECO:0000313" key="17">
    <source>
        <dbReference type="EMBL" id="CAG5090869.1"/>
    </source>
</evidence>
<comment type="cofactor">
    <cofactor evidence="1">
        <name>FAD</name>
        <dbReference type="ChEBI" id="CHEBI:57692"/>
    </cofactor>
</comment>
<evidence type="ECO:0000256" key="7">
    <source>
        <dbReference type="ARBA" id="ARBA00022827"/>
    </source>
</evidence>
<dbReference type="InterPro" id="IPR046373">
    <property type="entry name" value="Acyl-CoA_Oxase/DH_mid-dom_sf"/>
</dbReference>
<evidence type="ECO:0000256" key="9">
    <source>
        <dbReference type="ARBA" id="ARBA00023002"/>
    </source>
</evidence>
<dbReference type="InterPro" id="IPR055060">
    <property type="entry name" value="ACOX_C_alpha1"/>
</dbReference>
<dbReference type="GO" id="GO:0005777">
    <property type="term" value="C:peroxisome"/>
    <property type="evidence" value="ECO:0007669"/>
    <property type="project" value="UniProtKB-SubCell"/>
</dbReference>
<dbReference type="InterPro" id="IPR009100">
    <property type="entry name" value="AcylCoA_DH/oxidase_NM_dom_sf"/>
</dbReference>
<feature type="active site" description="Proton acceptor" evidence="12">
    <location>
        <position position="442"/>
    </location>
</feature>
<evidence type="ECO:0000256" key="8">
    <source>
        <dbReference type="ARBA" id="ARBA00022832"/>
    </source>
</evidence>
<feature type="binding site" evidence="13">
    <location>
        <position position="150"/>
    </location>
    <ligand>
        <name>FAD</name>
        <dbReference type="ChEBI" id="CHEBI:57692"/>
    </ligand>
</feature>
<dbReference type="Pfam" id="PF01756">
    <property type="entry name" value="ACOX"/>
    <property type="match status" value="1"/>
</dbReference>
<dbReference type="GO" id="GO:0071949">
    <property type="term" value="F:FAD binding"/>
    <property type="evidence" value="ECO:0007669"/>
    <property type="project" value="InterPro"/>
</dbReference>
<feature type="binding site" evidence="13">
    <location>
        <position position="189"/>
    </location>
    <ligand>
        <name>FAD</name>
        <dbReference type="ChEBI" id="CHEBI:57692"/>
    </ligand>
</feature>
<feature type="domain" description="Acyl-CoA oxidase C-terminal" evidence="14">
    <location>
        <begin position="501"/>
        <end position="679"/>
    </location>
</feature>
<evidence type="ECO:0000256" key="4">
    <source>
        <dbReference type="ARBA" id="ARBA00006288"/>
    </source>
</evidence>
<evidence type="ECO:0000256" key="5">
    <source>
        <dbReference type="ARBA" id="ARBA00012870"/>
    </source>
</evidence>
<dbReference type="SUPFAM" id="SSF56645">
    <property type="entry name" value="Acyl-CoA dehydrogenase NM domain-like"/>
    <property type="match status" value="1"/>
</dbReference>
<sequence length="681" mass="77058">GTNMKLLKIRELIRDIPTGGPLEVFRKRASFDWKSLKFNIFGVDSLEYHEKVYRFIESSPDFQRPSKTLTLDEYRRRCFNQIKTLFKNDLIESNGLSLNAYIDYDSSLPVIIGILYAMVPGVVFSLGTERHIDYVSKFHSGEYRGCFALTEVSHGTNAKGMRTTATYDIASQSFILNSPDFEAAKFWIGGLGKQATHAIVFAQLITPDEICHGLNIFIVPIRDPNTMLPMPGITIGDLGEKVGLNGVDNGFIMFHNFKVPRENLLNKMCDVTTNGHFISAIKDRSKRFGASLGTLSLGRANITNICFKYCSLAIVIAVRYCAVRKQFGPSATEEWPVLHYQALYGRLMPHLAATYAILIFSTTFLKQVQIFQAHLLNPETKDEAAAEGLEIHALSSATKPLCSWTVRDIIQDCREVCGGMGYLKVARLGDLRADHDANCTYEGENNVLVQQASNWLLNFTSNFSNGKPIPSPLKSIDFLAQGKKILQTKFTCMNMEETLEPENLQKAFQWLLCYYFEKTYRRVEILKSEGNDPFTIRNDSQTFYAKSLSLIYGEHAIFKSFIDKIEDPCLSNEEKIVLKKMCSLYGSSCLERWLGDLYSGKFADSTSKIDQFLREGIIKLSKELVNEAVSLVDILSPPDFILNSPLGMSDGEVYKHLEKSLRQNKENFDRPSWWKEMVAKL</sequence>
<dbReference type="EC" id="1.3.3.6" evidence="5"/>
<comment type="subcellular location">
    <subcellularLocation>
        <location evidence="2">Peroxisome</location>
    </subcellularLocation>
</comment>
<dbReference type="SUPFAM" id="SSF47203">
    <property type="entry name" value="Acyl-CoA dehydrogenase C-terminal domain-like"/>
    <property type="match status" value="2"/>
</dbReference>
<keyword evidence="18" id="KW-1185">Reference proteome</keyword>
<dbReference type="Pfam" id="PF22924">
    <property type="entry name" value="ACOX_C_alpha1"/>
    <property type="match status" value="1"/>
</dbReference>
<dbReference type="Proteomes" id="UP000786811">
    <property type="component" value="Unassembled WGS sequence"/>
</dbReference>
<comment type="similarity">
    <text evidence="4">Belongs to the acyl-CoA oxidase family.</text>
</comment>
<dbReference type="InterPro" id="IPR036250">
    <property type="entry name" value="AcylCo_DH-like_C"/>
</dbReference>
<evidence type="ECO:0000256" key="13">
    <source>
        <dbReference type="PIRSR" id="PIRSR000168-2"/>
    </source>
</evidence>
<feature type="domain" description="Acyl-CoA oxidase/dehydrogenase middle" evidence="15">
    <location>
        <begin position="146"/>
        <end position="256"/>
    </location>
</feature>
<comment type="pathway">
    <text evidence="3">Lipid metabolism.</text>
</comment>
<organism evidence="17 18">
    <name type="scientific">Cotesia congregata</name>
    <name type="common">Parasitoid wasp</name>
    <name type="synonym">Apanteles congregatus</name>
    <dbReference type="NCBI Taxonomy" id="51543"/>
    <lineage>
        <taxon>Eukaryota</taxon>
        <taxon>Metazoa</taxon>
        <taxon>Ecdysozoa</taxon>
        <taxon>Arthropoda</taxon>
        <taxon>Hexapoda</taxon>
        <taxon>Insecta</taxon>
        <taxon>Pterygota</taxon>
        <taxon>Neoptera</taxon>
        <taxon>Endopterygota</taxon>
        <taxon>Hymenoptera</taxon>
        <taxon>Apocrita</taxon>
        <taxon>Ichneumonoidea</taxon>
        <taxon>Braconidae</taxon>
        <taxon>Microgastrinae</taxon>
        <taxon>Cotesia</taxon>
    </lineage>
</organism>
<accession>A0A8J2MKI3</accession>
<keyword evidence="10" id="KW-0443">Lipid metabolism</keyword>
<dbReference type="FunFam" id="1.20.140.10:FF:000007">
    <property type="entry name" value="Acyl-coenzyme A oxidase"/>
    <property type="match status" value="1"/>
</dbReference>
<evidence type="ECO:0000313" key="18">
    <source>
        <dbReference type="Proteomes" id="UP000786811"/>
    </source>
</evidence>
<reference evidence="17" key="1">
    <citation type="submission" date="2021-04" db="EMBL/GenBank/DDBJ databases">
        <authorList>
            <person name="Chebbi M.A.C M."/>
        </authorList>
    </citation>
    <scope>NUCLEOTIDE SEQUENCE</scope>
</reference>
<dbReference type="OrthoDB" id="538336at2759"/>
<evidence type="ECO:0000256" key="10">
    <source>
        <dbReference type="ARBA" id="ARBA00023098"/>
    </source>
</evidence>
<evidence type="ECO:0000256" key="1">
    <source>
        <dbReference type="ARBA" id="ARBA00001974"/>
    </source>
</evidence>
<dbReference type="GO" id="GO:0005504">
    <property type="term" value="F:fatty acid binding"/>
    <property type="evidence" value="ECO:0007669"/>
    <property type="project" value="TreeGrafter"/>
</dbReference>
<dbReference type="GO" id="GO:0055088">
    <property type="term" value="P:lipid homeostasis"/>
    <property type="evidence" value="ECO:0007669"/>
    <property type="project" value="TreeGrafter"/>
</dbReference>
<protein>
    <recommendedName>
        <fullName evidence="5">acyl-CoA oxidase</fullName>
        <ecNumber evidence="5">1.3.3.6</ecNumber>
    </recommendedName>
</protein>
<dbReference type="FunFam" id="1.20.140.10:FF:000010">
    <property type="entry name" value="Acyl-coenzyme A oxidase"/>
    <property type="match status" value="1"/>
</dbReference>
<evidence type="ECO:0000259" key="14">
    <source>
        <dbReference type="Pfam" id="PF01756"/>
    </source>
</evidence>
<evidence type="ECO:0000259" key="15">
    <source>
        <dbReference type="Pfam" id="PF02770"/>
    </source>
</evidence>
<evidence type="ECO:0000256" key="2">
    <source>
        <dbReference type="ARBA" id="ARBA00004275"/>
    </source>
</evidence>
<comment type="caution">
    <text evidence="17">The sequence shown here is derived from an EMBL/GenBank/DDBJ whole genome shotgun (WGS) entry which is preliminary data.</text>
</comment>
<dbReference type="FunFam" id="2.40.110.10:FF:000005">
    <property type="entry name" value="Acyl-coenzyme A oxidase"/>
    <property type="match status" value="1"/>
</dbReference>
<dbReference type="GO" id="GO:0033540">
    <property type="term" value="P:fatty acid beta-oxidation using acyl-CoA oxidase"/>
    <property type="evidence" value="ECO:0007669"/>
    <property type="project" value="TreeGrafter"/>
</dbReference>
<evidence type="ECO:0000256" key="12">
    <source>
        <dbReference type="PIRSR" id="PIRSR000168-1"/>
    </source>
</evidence>
<dbReference type="Gene3D" id="2.40.110.10">
    <property type="entry name" value="Butyryl-CoA Dehydrogenase, subunit A, domain 2"/>
    <property type="match status" value="1"/>
</dbReference>
<dbReference type="InterPro" id="IPR006091">
    <property type="entry name" value="Acyl-CoA_Oxase/DH_mid-dom"/>
</dbReference>
<keyword evidence="7 13" id="KW-0274">FAD</keyword>
<dbReference type="GO" id="GO:0016402">
    <property type="term" value="F:pristanoyl-CoA oxidase activity"/>
    <property type="evidence" value="ECO:0007669"/>
    <property type="project" value="TreeGrafter"/>
</dbReference>
<keyword evidence="8" id="KW-0276">Fatty acid metabolism</keyword>
<dbReference type="PANTHER" id="PTHR10909">
    <property type="entry name" value="ELECTRON TRANSPORT OXIDOREDUCTASE"/>
    <property type="match status" value="1"/>
</dbReference>
<keyword evidence="6" id="KW-0285">Flavoprotein</keyword>